<dbReference type="AlphaFoldDB" id="A0A5C6WWT7"/>
<accession>A0A5C6WWT7</accession>
<feature type="chain" id="PRO_5023069771" description="Long-chain fatty acid transport protein" evidence="2">
    <location>
        <begin position="32"/>
        <end position="501"/>
    </location>
</feature>
<dbReference type="EMBL" id="VOSL01000059">
    <property type="protein sequence ID" value="TXD33856.1"/>
    <property type="molecule type" value="Genomic_DNA"/>
</dbReference>
<proteinExistence type="predicted"/>
<protein>
    <recommendedName>
        <fullName evidence="5">Long-chain fatty acid transport protein</fullName>
    </recommendedName>
</protein>
<feature type="region of interest" description="Disordered" evidence="1">
    <location>
        <begin position="447"/>
        <end position="479"/>
    </location>
</feature>
<keyword evidence="2" id="KW-0732">Signal</keyword>
<dbReference type="OrthoDB" id="5482465at2"/>
<evidence type="ECO:0000313" key="4">
    <source>
        <dbReference type="Proteomes" id="UP000321046"/>
    </source>
</evidence>
<sequence length="501" mass="55066">MLKWVRVSGRRGFTASFVLFLTMLGATPAVASPLWERVGSTASLNPHSASTWSSSASATYFNPALLAGQPRHGEVGVFGLAGRLRIDLNARPPGADIDKKVYQARELDENGQRRPLSTRPFATDDIPAPRGGVDPDFEYLYLTFGATMPILDEGRLTVGFYATLATEAFASQVPFYSDEREQFFSNSLYFERSNDRLVGSHFALALASRPLDWLSLGVGATMVQDATSENAIFLPDALDQSESRINSRVQVNARLTPYGGLRAQVSDTIAATLSVHAEGYSVVEGESRLRFWNFPSAYPEGEDAVVQRFRFIYDYEPWRATAGASLTHTLRATTELRLAAQLQYAHWSRYLDRHGERPTLPWSNTWSPTLAAGLTHGRSELGLDLTWAPSPVPDQNGRSNYVDNDRLMVGGGYAWRVEGDGASPTLELGVQLQAHWLLARQTIKDPSSEDPVVDEFPDAVDSRTGEPIEGSRGLQTNNPGYPGFESAGWIGGASLFVRAYF</sequence>
<evidence type="ECO:0000256" key="1">
    <source>
        <dbReference type="SAM" id="MobiDB-lite"/>
    </source>
</evidence>
<name>A0A5C6WWT7_9DELT</name>
<dbReference type="RefSeq" id="WP_146975720.1">
    <property type="nucleotide sequence ID" value="NZ_VOSL01000059.1"/>
</dbReference>
<gene>
    <name evidence="3" type="ORF">FRC96_15435</name>
</gene>
<comment type="caution">
    <text evidence="3">The sequence shown here is derived from an EMBL/GenBank/DDBJ whole genome shotgun (WGS) entry which is preliminary data.</text>
</comment>
<evidence type="ECO:0000313" key="3">
    <source>
        <dbReference type="EMBL" id="TXD33856.1"/>
    </source>
</evidence>
<feature type="signal peptide" evidence="2">
    <location>
        <begin position="1"/>
        <end position="31"/>
    </location>
</feature>
<organism evidence="3 4">
    <name type="scientific">Lujinxingia vulgaris</name>
    <dbReference type="NCBI Taxonomy" id="2600176"/>
    <lineage>
        <taxon>Bacteria</taxon>
        <taxon>Deltaproteobacteria</taxon>
        <taxon>Bradymonadales</taxon>
        <taxon>Lujinxingiaceae</taxon>
        <taxon>Lujinxingia</taxon>
    </lineage>
</organism>
<evidence type="ECO:0008006" key="5">
    <source>
        <dbReference type="Google" id="ProtNLM"/>
    </source>
</evidence>
<dbReference type="Gene3D" id="2.40.160.60">
    <property type="entry name" value="Outer membrane protein transport protein (OMPP1/FadL/TodX)"/>
    <property type="match status" value="1"/>
</dbReference>
<dbReference type="Proteomes" id="UP000321046">
    <property type="component" value="Unassembled WGS sequence"/>
</dbReference>
<evidence type="ECO:0000256" key="2">
    <source>
        <dbReference type="SAM" id="SignalP"/>
    </source>
</evidence>
<reference evidence="3 4" key="1">
    <citation type="submission" date="2019-08" db="EMBL/GenBank/DDBJ databases">
        <title>Bradymonadales sp. TMQ2.</title>
        <authorList>
            <person name="Liang Q."/>
        </authorList>
    </citation>
    <scope>NUCLEOTIDE SEQUENCE [LARGE SCALE GENOMIC DNA]</scope>
    <source>
        <strain evidence="3 4">TMQ2</strain>
    </source>
</reference>